<dbReference type="AlphaFoldDB" id="A0A7X0DCH4"/>
<gene>
    <name evidence="2" type="ORF">HNQ75_001866</name>
</gene>
<name>A0A7X0DCH4_9HYPH</name>
<comment type="caution">
    <text evidence="2">The sequence shown here is derived from an EMBL/GenBank/DDBJ whole genome shotgun (WGS) entry which is preliminary data.</text>
</comment>
<accession>A0A7X0DCH4</accession>
<dbReference type="NCBIfam" id="NF009442">
    <property type="entry name" value="PRK12798.1-4"/>
    <property type="match status" value="1"/>
</dbReference>
<dbReference type="Proteomes" id="UP000535501">
    <property type="component" value="Unassembled WGS sequence"/>
</dbReference>
<proteinExistence type="predicted"/>
<dbReference type="RefSeq" id="WP_139346310.1">
    <property type="nucleotide sequence ID" value="NZ_JACHEJ010000003.1"/>
</dbReference>
<evidence type="ECO:0000313" key="3">
    <source>
        <dbReference type="Proteomes" id="UP000535501"/>
    </source>
</evidence>
<organism evidence="2 3">
    <name type="scientific">Pseudorhizobium flavum</name>
    <dbReference type="NCBI Taxonomy" id="1335061"/>
    <lineage>
        <taxon>Bacteria</taxon>
        <taxon>Pseudomonadati</taxon>
        <taxon>Pseudomonadota</taxon>
        <taxon>Alphaproteobacteria</taxon>
        <taxon>Hyphomicrobiales</taxon>
        <taxon>Rhizobiaceae</taxon>
        <taxon>Rhizobium/Agrobacterium group</taxon>
        <taxon>Pseudorhizobium</taxon>
    </lineage>
</organism>
<dbReference type="EMBL" id="JACHEJ010000003">
    <property type="protein sequence ID" value="MBB6179898.1"/>
    <property type="molecule type" value="Genomic_DNA"/>
</dbReference>
<protein>
    <submittedName>
        <fullName evidence="2">Chemotaxis protein MotC</fullName>
    </submittedName>
</protein>
<feature type="chain" id="PRO_5030643008" evidence="1">
    <location>
        <begin position="28"/>
        <end position="427"/>
    </location>
</feature>
<keyword evidence="1" id="KW-0732">Signal</keyword>
<keyword evidence="3" id="KW-1185">Reference proteome</keyword>
<evidence type="ECO:0000313" key="2">
    <source>
        <dbReference type="EMBL" id="MBB6179898.1"/>
    </source>
</evidence>
<sequence length="427" mass="45866">MPRMVFRSAALAAVLLLGGQPARPVGAQEAPELAPYIMLRSLQFVQDTVALGDHSAGEMQRFMLNKIDSALRAADTSTFDDPRNVDAALIYAMSGGNPATLEYLVERDLSGNFDSRVADALRKYLGGRGTLVAKSLGDMAIEYRDQAIGPYVALVSGNVTVAENPVGALEYYDIARLGAPGTIIEEAALRRSVAIAVDADLVDKGLAYSRKYARRFVHSPYASQFVDFFVQLVVEHYPEISEPDIDATVEFMDVDRRREVFLRIARRATLDGKNDLARMASGKAAALAGMAADGPEVLARLYRGVASIPTSDVGTAIEDLAAIPEDQLSPRDQALRAAAQAIASEVLRKPTTTSLAQDAGVKVEARPDAEIEEASPGYEDPGPAVVALPASLESSVEIDPEIQTFVESGRSKLSEIDDLLKQEGVVR</sequence>
<evidence type="ECO:0000256" key="1">
    <source>
        <dbReference type="SAM" id="SignalP"/>
    </source>
</evidence>
<reference evidence="2 3" key="1">
    <citation type="submission" date="2020-08" db="EMBL/GenBank/DDBJ databases">
        <title>Genomic Encyclopedia of Type Strains, Phase IV (KMG-IV): sequencing the most valuable type-strain genomes for metagenomic binning, comparative biology and taxonomic classification.</title>
        <authorList>
            <person name="Goeker M."/>
        </authorList>
    </citation>
    <scope>NUCLEOTIDE SEQUENCE [LARGE SCALE GENOMIC DNA]</scope>
    <source>
        <strain evidence="2 3">DSM 102134</strain>
    </source>
</reference>
<feature type="signal peptide" evidence="1">
    <location>
        <begin position="1"/>
        <end position="27"/>
    </location>
</feature>